<comment type="caution">
    <text evidence="1">The sequence shown here is derived from an EMBL/GenBank/DDBJ whole genome shotgun (WGS) entry which is preliminary data.</text>
</comment>
<sequence length="45" mass="5117">MIPYCLGAPRLVSLPLFLPIIVKYQCQLISAAYQYHLISATYQCL</sequence>
<accession>A0ABN9GI43</accession>
<feature type="non-terminal residue" evidence="1">
    <location>
        <position position="45"/>
    </location>
</feature>
<dbReference type="EMBL" id="CATNWA010018726">
    <property type="protein sequence ID" value="CAI9609055.1"/>
    <property type="molecule type" value="Genomic_DNA"/>
</dbReference>
<evidence type="ECO:0000313" key="1">
    <source>
        <dbReference type="EMBL" id="CAI9609055.1"/>
    </source>
</evidence>
<keyword evidence="2" id="KW-1185">Reference proteome</keyword>
<dbReference type="Proteomes" id="UP001162483">
    <property type="component" value="Unassembled WGS sequence"/>
</dbReference>
<gene>
    <name evidence="1" type="ORF">SPARVUS_LOCUS14199725</name>
</gene>
<organism evidence="1 2">
    <name type="scientific">Staurois parvus</name>
    <dbReference type="NCBI Taxonomy" id="386267"/>
    <lineage>
        <taxon>Eukaryota</taxon>
        <taxon>Metazoa</taxon>
        <taxon>Chordata</taxon>
        <taxon>Craniata</taxon>
        <taxon>Vertebrata</taxon>
        <taxon>Euteleostomi</taxon>
        <taxon>Amphibia</taxon>
        <taxon>Batrachia</taxon>
        <taxon>Anura</taxon>
        <taxon>Neobatrachia</taxon>
        <taxon>Ranoidea</taxon>
        <taxon>Ranidae</taxon>
        <taxon>Staurois</taxon>
    </lineage>
</organism>
<proteinExistence type="predicted"/>
<name>A0ABN9GI43_9NEOB</name>
<protein>
    <submittedName>
        <fullName evidence="1">Uncharacterized protein</fullName>
    </submittedName>
</protein>
<reference evidence="1" key="1">
    <citation type="submission" date="2023-05" db="EMBL/GenBank/DDBJ databases">
        <authorList>
            <person name="Stuckert A."/>
        </authorList>
    </citation>
    <scope>NUCLEOTIDE SEQUENCE</scope>
</reference>
<evidence type="ECO:0000313" key="2">
    <source>
        <dbReference type="Proteomes" id="UP001162483"/>
    </source>
</evidence>